<dbReference type="AlphaFoldDB" id="A0A5B1LPX6"/>
<accession>A0A5B1LPX6</accession>
<dbReference type="Proteomes" id="UP000325003">
    <property type="component" value="Unassembled WGS sequence"/>
</dbReference>
<evidence type="ECO:0000256" key="1">
    <source>
        <dbReference type="SAM" id="SignalP"/>
    </source>
</evidence>
<comment type="caution">
    <text evidence="2">The sequence shown here is derived from an EMBL/GenBank/DDBJ whole genome shotgun (WGS) entry which is preliminary data.</text>
</comment>
<dbReference type="EMBL" id="VUJV01000001">
    <property type="protein sequence ID" value="KAA1421617.1"/>
    <property type="molecule type" value="Genomic_DNA"/>
</dbReference>
<name>A0A5B1LPX6_9ACTN</name>
<dbReference type="InterPro" id="IPR032710">
    <property type="entry name" value="NTF2-like_dom_sf"/>
</dbReference>
<reference evidence="2 3" key="1">
    <citation type="submission" date="2019-09" db="EMBL/GenBank/DDBJ databases">
        <title>Nocardioides panacisoli sp. nov., isolated from the soil of a ginseng field.</title>
        <authorList>
            <person name="Cho C."/>
        </authorList>
    </citation>
    <scope>NUCLEOTIDE SEQUENCE [LARGE SCALE GENOMIC DNA]</scope>
    <source>
        <strain evidence="2 3">BN130099</strain>
    </source>
</reference>
<keyword evidence="1" id="KW-0732">Signal</keyword>
<proteinExistence type="predicted"/>
<keyword evidence="3" id="KW-1185">Reference proteome</keyword>
<dbReference type="PROSITE" id="PS51257">
    <property type="entry name" value="PROKAR_LIPOPROTEIN"/>
    <property type="match status" value="1"/>
</dbReference>
<feature type="signal peptide" evidence="1">
    <location>
        <begin position="1"/>
        <end position="22"/>
    </location>
</feature>
<feature type="chain" id="PRO_5039728240" description="DUF4878 domain-containing protein" evidence="1">
    <location>
        <begin position="23"/>
        <end position="164"/>
    </location>
</feature>
<protein>
    <recommendedName>
        <fullName evidence="4">DUF4878 domain-containing protein</fullName>
    </recommendedName>
</protein>
<dbReference type="RefSeq" id="WP_149727077.1">
    <property type="nucleotide sequence ID" value="NZ_VUJV01000001.1"/>
</dbReference>
<evidence type="ECO:0000313" key="3">
    <source>
        <dbReference type="Proteomes" id="UP000325003"/>
    </source>
</evidence>
<evidence type="ECO:0000313" key="2">
    <source>
        <dbReference type="EMBL" id="KAA1421617.1"/>
    </source>
</evidence>
<gene>
    <name evidence="2" type="ORF">F0U44_04895</name>
</gene>
<sequence>MVTPRQLLLVVFPLLLASCSTGGDDAKSGPSASDAEAVVRDFYGAFGQGHFDTACAYWSSDYAAVSVKRWNDDGYGEPVKDCPGLLASLSDVYAMVGDPADQLEVTDTEGELTDDTTARVDVTIASSQGDAETYLLTLTDGDWLITGDDPGSDMLDSSTATPSG</sequence>
<reference evidence="2 3" key="2">
    <citation type="submission" date="2019-09" db="EMBL/GenBank/DDBJ databases">
        <authorList>
            <person name="Jin C."/>
        </authorList>
    </citation>
    <scope>NUCLEOTIDE SEQUENCE [LARGE SCALE GENOMIC DNA]</scope>
    <source>
        <strain evidence="2 3">BN130099</strain>
    </source>
</reference>
<organism evidence="2 3">
    <name type="scientific">Nocardioides humilatus</name>
    <dbReference type="NCBI Taxonomy" id="2607660"/>
    <lineage>
        <taxon>Bacteria</taxon>
        <taxon>Bacillati</taxon>
        <taxon>Actinomycetota</taxon>
        <taxon>Actinomycetes</taxon>
        <taxon>Propionibacteriales</taxon>
        <taxon>Nocardioidaceae</taxon>
        <taxon>Nocardioides</taxon>
    </lineage>
</organism>
<evidence type="ECO:0008006" key="4">
    <source>
        <dbReference type="Google" id="ProtNLM"/>
    </source>
</evidence>
<dbReference type="SUPFAM" id="SSF54427">
    <property type="entry name" value="NTF2-like"/>
    <property type="match status" value="1"/>
</dbReference>